<gene>
    <name evidence="1" type="ORF">V6N11_018300</name>
</gene>
<dbReference type="Proteomes" id="UP001396334">
    <property type="component" value="Unassembled WGS sequence"/>
</dbReference>
<comment type="caution">
    <text evidence="1">The sequence shown here is derived from an EMBL/GenBank/DDBJ whole genome shotgun (WGS) entry which is preliminary data.</text>
</comment>
<accession>A0ABR2T6Z9</accession>
<organism evidence="1 2">
    <name type="scientific">Hibiscus sabdariffa</name>
    <name type="common">roselle</name>
    <dbReference type="NCBI Taxonomy" id="183260"/>
    <lineage>
        <taxon>Eukaryota</taxon>
        <taxon>Viridiplantae</taxon>
        <taxon>Streptophyta</taxon>
        <taxon>Embryophyta</taxon>
        <taxon>Tracheophyta</taxon>
        <taxon>Spermatophyta</taxon>
        <taxon>Magnoliopsida</taxon>
        <taxon>eudicotyledons</taxon>
        <taxon>Gunneridae</taxon>
        <taxon>Pentapetalae</taxon>
        <taxon>rosids</taxon>
        <taxon>malvids</taxon>
        <taxon>Malvales</taxon>
        <taxon>Malvaceae</taxon>
        <taxon>Malvoideae</taxon>
        <taxon>Hibiscus</taxon>
    </lineage>
</organism>
<name>A0ABR2T6Z9_9ROSI</name>
<sequence length="94" mass="10188">MEPRVRSTSSPVDYMVLALALVACHLEVERFCMAYWGNVKVDVRKVACKQDLATLRWCGGNPSLTGSAPFASNAIYWGKTPCSIGDEVPPAPSV</sequence>
<dbReference type="EMBL" id="JBBPBN010000008">
    <property type="protein sequence ID" value="KAK9033267.1"/>
    <property type="molecule type" value="Genomic_DNA"/>
</dbReference>
<reference evidence="1 2" key="1">
    <citation type="journal article" date="2024" name="G3 (Bethesda)">
        <title>Genome assembly of Hibiscus sabdariffa L. provides insights into metabolisms of medicinal natural products.</title>
        <authorList>
            <person name="Kim T."/>
        </authorList>
    </citation>
    <scope>NUCLEOTIDE SEQUENCE [LARGE SCALE GENOMIC DNA]</scope>
    <source>
        <strain evidence="1">TK-2024</strain>
        <tissue evidence="1">Old leaves</tissue>
    </source>
</reference>
<dbReference type="PROSITE" id="PS51257">
    <property type="entry name" value="PROKAR_LIPOPROTEIN"/>
    <property type="match status" value="1"/>
</dbReference>
<evidence type="ECO:0000313" key="1">
    <source>
        <dbReference type="EMBL" id="KAK9033267.1"/>
    </source>
</evidence>
<evidence type="ECO:0000313" key="2">
    <source>
        <dbReference type="Proteomes" id="UP001396334"/>
    </source>
</evidence>
<evidence type="ECO:0008006" key="3">
    <source>
        <dbReference type="Google" id="ProtNLM"/>
    </source>
</evidence>
<protein>
    <recommendedName>
        <fullName evidence="3">Secreted protein</fullName>
    </recommendedName>
</protein>
<proteinExistence type="predicted"/>
<keyword evidence="2" id="KW-1185">Reference proteome</keyword>